<dbReference type="GO" id="GO:0003352">
    <property type="term" value="P:regulation of cilium movement"/>
    <property type="evidence" value="ECO:0007669"/>
    <property type="project" value="TreeGrafter"/>
</dbReference>
<sequence length="689" mass="80636">MSHGSSNGIGTGVQGKAPARIPVWTCHDHPRERVAVAAMTYDGCRNPHRVTSAISENYCDDKESIRRRLNESDRVISELLRDGRELIQDIRIANDKREVERRVKEAEIREELLEKLQIESAEAVARFESISEKWSELKELKDPMGVNDELQLQKDRIHDLMKQKDIIIDECRQELRLADERYTRDLLKQTTDIHSLVERVDSQIEIMKRTFKEHLDLLENTIDEERHILRMAASKKWDDLYSRRAVNERIKMKQEKERLQFYRDEIDRIEQEHIEVTRATRIRLEQDNQALEIELQKVKTNTTLNSEKLDYNFQVLKKREDENLMVRNAQKRRLTKLNETIFVLRRKIKDVQMNCLIETEKLSSDIMKLRFNISHMSTKVNTFAEVNDKKYHSVWQMNKNECSDVLKSILEIDKMLVEQHLGLKWQAPALPDDHAQQLPEKIDSLGSDSTLMPSQLSTSLMTFEDKNERTQMLNILQIVLRQAGFLVDKTAIKLIEEHTEDEKNLVCLDNVFNALGISKWDDVRKLKEKFEEVMKSHCESPTDSFTKFDESSSAQSDETGNHIKAITDADVSDSEMSSMLVPSEKLRTLKNFSQQLASADKTLPPPAYGGLSRKISVKEVKDYWTNFKNLFTPDRVKVWNTMEDNLTQYLKILKERKGLDEECEFLRKQNMELQHLMQKMLAPKREFLG</sequence>
<dbReference type="PaxDb" id="7159-AAEL012947-PA"/>
<feature type="domain" description="Dynein regulatory complex protein 1/2 N-terminal" evidence="5">
    <location>
        <begin position="93"/>
        <end position="193"/>
    </location>
</feature>
<dbReference type="Proteomes" id="UP000682892">
    <property type="component" value="Chromosome 3"/>
</dbReference>
<feature type="domain" description="Dynein regulatory complex protein 1 C-terminal" evidence="6">
    <location>
        <begin position="622"/>
        <end position="681"/>
    </location>
</feature>
<comment type="similarity">
    <text evidence="1">Belongs to the DRC1 family.</text>
</comment>
<dbReference type="EMBL" id="CH477951">
    <property type="protein sequence ID" value="EAT34849.1"/>
    <property type="molecule type" value="Genomic_DNA"/>
</dbReference>
<dbReference type="PANTHER" id="PTHR21625">
    <property type="entry name" value="NYD-SP28 PROTEIN"/>
    <property type="match status" value="1"/>
</dbReference>
<evidence type="ECO:0000313" key="8">
    <source>
        <dbReference type="Proteomes" id="UP000682892"/>
    </source>
</evidence>
<dbReference type="PhylomeDB" id="Q16KL3"/>
<name>Q16KL3_AEDAE</name>
<dbReference type="STRING" id="7159.Q16KL3"/>
<gene>
    <name evidence="7" type="ORF">AaeL_AAEL012947</name>
</gene>
<proteinExistence type="inferred from homology"/>
<protein>
    <submittedName>
        <fullName evidence="7">AAEL012947-PA</fullName>
    </submittedName>
</protein>
<dbReference type="GO" id="GO:0070286">
    <property type="term" value="P:axonemal dynein complex assembly"/>
    <property type="evidence" value="ECO:0007669"/>
    <property type="project" value="InterPro"/>
</dbReference>
<dbReference type="OMA" id="LDFMMAR"/>
<accession>Q16KL3</accession>
<dbReference type="InterPro" id="IPR039505">
    <property type="entry name" value="DRC1/2_N"/>
</dbReference>
<evidence type="ECO:0000259" key="6">
    <source>
        <dbReference type="Pfam" id="PF14775"/>
    </source>
</evidence>
<evidence type="ECO:0000256" key="1">
    <source>
        <dbReference type="ARBA" id="ARBA00009688"/>
    </source>
</evidence>
<dbReference type="Pfam" id="PF14775">
    <property type="entry name" value="NYD-SP28_assoc"/>
    <property type="match status" value="1"/>
</dbReference>
<dbReference type="eggNOG" id="ENOG502QQ2B">
    <property type="taxonomic scope" value="Eukaryota"/>
</dbReference>
<reference evidence="7" key="3">
    <citation type="submission" date="2012-09" db="EMBL/GenBank/DDBJ databases">
        <authorList>
            <consortium name="VectorBase"/>
        </authorList>
    </citation>
    <scope>NUCLEOTIDE SEQUENCE</scope>
    <source>
        <strain evidence="7">Liverpool</strain>
    </source>
</reference>
<dbReference type="HOGENOM" id="CLU_012489_0_1_1"/>
<feature type="coiled-coil region" evidence="3">
    <location>
        <begin position="96"/>
        <end position="133"/>
    </location>
</feature>
<dbReference type="AlphaFoldDB" id="Q16KL3"/>
<dbReference type="GO" id="GO:0060285">
    <property type="term" value="P:cilium-dependent cell motility"/>
    <property type="evidence" value="ECO:0007669"/>
    <property type="project" value="TreeGrafter"/>
</dbReference>
<dbReference type="GO" id="GO:0005858">
    <property type="term" value="C:axonemal dynein complex"/>
    <property type="evidence" value="ECO:0007669"/>
    <property type="project" value="InterPro"/>
</dbReference>
<evidence type="ECO:0000259" key="5">
    <source>
        <dbReference type="Pfam" id="PF14772"/>
    </source>
</evidence>
<dbReference type="Pfam" id="PF14772">
    <property type="entry name" value="NYD-SP28"/>
    <property type="match status" value="1"/>
</dbReference>
<dbReference type="InterPro" id="IPR039750">
    <property type="entry name" value="DRC1/DRC2"/>
</dbReference>
<feature type="coiled-coil region" evidence="3">
    <location>
        <begin position="245"/>
        <end position="301"/>
    </location>
</feature>
<dbReference type="InterPro" id="IPR029440">
    <property type="entry name" value="DRC1_C"/>
</dbReference>
<dbReference type="VEuPathDB" id="VectorBase:AAEL012947"/>
<evidence type="ECO:0000256" key="4">
    <source>
        <dbReference type="SAM" id="MobiDB-lite"/>
    </source>
</evidence>
<organism evidence="7 8">
    <name type="scientific">Aedes aegypti</name>
    <name type="common">Yellowfever mosquito</name>
    <name type="synonym">Culex aegypti</name>
    <dbReference type="NCBI Taxonomy" id="7159"/>
    <lineage>
        <taxon>Eukaryota</taxon>
        <taxon>Metazoa</taxon>
        <taxon>Ecdysozoa</taxon>
        <taxon>Arthropoda</taxon>
        <taxon>Hexapoda</taxon>
        <taxon>Insecta</taxon>
        <taxon>Pterygota</taxon>
        <taxon>Neoptera</taxon>
        <taxon>Endopterygota</taxon>
        <taxon>Diptera</taxon>
        <taxon>Nematocera</taxon>
        <taxon>Culicoidea</taxon>
        <taxon>Culicidae</taxon>
        <taxon>Culicinae</taxon>
        <taxon>Aedini</taxon>
        <taxon>Aedes</taxon>
        <taxon>Stegomyia</taxon>
    </lineage>
</organism>
<reference evidence="7" key="1">
    <citation type="submission" date="2005-10" db="EMBL/GenBank/DDBJ databases">
        <authorList>
            <person name="Loftus B.J."/>
            <person name="Nene V.M."/>
            <person name="Hannick L.I."/>
            <person name="Bidwell S."/>
            <person name="Haas B."/>
            <person name="Amedeo P."/>
            <person name="Orvis J."/>
            <person name="Wortman J.R."/>
            <person name="White O.R."/>
            <person name="Salzberg S."/>
            <person name="Shumway M."/>
            <person name="Koo H."/>
            <person name="Zhao Y."/>
            <person name="Holmes M."/>
            <person name="Miller J."/>
            <person name="Schatz M."/>
            <person name="Pop M."/>
            <person name="Pai G."/>
            <person name="Utterback T."/>
            <person name="Rogers Y.-H."/>
            <person name="Kravitz S."/>
            <person name="Fraser C.M."/>
        </authorList>
    </citation>
    <scope>NUCLEOTIDE SEQUENCE</scope>
    <source>
        <strain evidence="7">Liverpool</strain>
    </source>
</reference>
<evidence type="ECO:0000313" key="7">
    <source>
        <dbReference type="EMBL" id="EAT34849.1"/>
    </source>
</evidence>
<evidence type="ECO:0000256" key="2">
    <source>
        <dbReference type="ARBA" id="ARBA00023054"/>
    </source>
</evidence>
<dbReference type="PANTHER" id="PTHR21625:SF1">
    <property type="entry name" value="DYNEIN REGULATORY COMPLEX PROTEIN 1"/>
    <property type="match status" value="1"/>
</dbReference>
<feature type="compositionally biased region" description="Basic and acidic residues" evidence="4">
    <location>
        <begin position="541"/>
        <end position="550"/>
    </location>
</feature>
<feature type="region of interest" description="Disordered" evidence="4">
    <location>
        <begin position="541"/>
        <end position="561"/>
    </location>
</feature>
<reference evidence="7" key="2">
    <citation type="journal article" date="2007" name="Science">
        <title>Genome sequence of Aedes aegypti, a major arbovirus vector.</title>
        <authorList>
            <person name="Nene V."/>
            <person name="Wortman J.R."/>
            <person name="Lawson D."/>
            <person name="Haas B."/>
            <person name="Kodira C."/>
            <person name="Tu Z.J."/>
            <person name="Loftus B."/>
            <person name="Xi Z."/>
            <person name="Megy K."/>
            <person name="Grabherr M."/>
            <person name="Ren Q."/>
            <person name="Zdobnov E.M."/>
            <person name="Lobo N.F."/>
            <person name="Campbell K.S."/>
            <person name="Brown S.E."/>
            <person name="Bonaldo M.F."/>
            <person name="Zhu J."/>
            <person name="Sinkins S.P."/>
            <person name="Hogenkamp D.G."/>
            <person name="Amedeo P."/>
            <person name="Arensburger P."/>
            <person name="Atkinson P.W."/>
            <person name="Bidwell S."/>
            <person name="Biedler J."/>
            <person name="Birney E."/>
            <person name="Bruggner R.V."/>
            <person name="Costas J."/>
            <person name="Coy M.R."/>
            <person name="Crabtree J."/>
            <person name="Crawford M."/>
            <person name="Debruyn B."/>
            <person name="Decaprio D."/>
            <person name="Eiglmeier K."/>
            <person name="Eisenstadt E."/>
            <person name="El-Dorry H."/>
            <person name="Gelbart W.M."/>
            <person name="Gomes S.L."/>
            <person name="Hammond M."/>
            <person name="Hannick L.I."/>
            <person name="Hogan J.R."/>
            <person name="Holmes M.H."/>
            <person name="Jaffe D."/>
            <person name="Johnston J.S."/>
            <person name="Kennedy R.C."/>
            <person name="Koo H."/>
            <person name="Kravitz S."/>
            <person name="Kriventseva E.V."/>
            <person name="Kulp D."/>
            <person name="Labutti K."/>
            <person name="Lee E."/>
            <person name="Li S."/>
            <person name="Lovin D.D."/>
            <person name="Mao C."/>
            <person name="Mauceli E."/>
            <person name="Menck C.F."/>
            <person name="Miller J.R."/>
            <person name="Montgomery P."/>
            <person name="Mori A."/>
            <person name="Nascimento A.L."/>
            <person name="Naveira H.F."/>
            <person name="Nusbaum C."/>
            <person name="O'leary S."/>
            <person name="Orvis J."/>
            <person name="Pertea M."/>
            <person name="Quesneville H."/>
            <person name="Reidenbach K.R."/>
            <person name="Rogers Y.H."/>
            <person name="Roth C.W."/>
            <person name="Schneider J.R."/>
            <person name="Schatz M."/>
            <person name="Shumway M."/>
            <person name="Stanke M."/>
            <person name="Stinson E.O."/>
            <person name="Tubio J.M."/>
            <person name="Vanzee J.P."/>
            <person name="Verjovski-Almeida S."/>
            <person name="Werner D."/>
            <person name="White O."/>
            <person name="Wyder S."/>
            <person name="Zeng Q."/>
            <person name="Zhao Q."/>
            <person name="Zhao Y."/>
            <person name="Hill C.A."/>
            <person name="Raikhel A.S."/>
            <person name="Soares M.B."/>
            <person name="Knudson D.L."/>
            <person name="Lee N.H."/>
            <person name="Galagan J."/>
            <person name="Salzberg S.L."/>
            <person name="Paulsen I.T."/>
            <person name="Dimopoulos G."/>
            <person name="Collins F.H."/>
            <person name="Birren B."/>
            <person name="Fraser-Liggett C.M."/>
            <person name="Severson D.W."/>
        </authorList>
    </citation>
    <scope>NUCLEOTIDE SEQUENCE [LARGE SCALE GENOMIC DNA]</scope>
    <source>
        <strain evidence="7">Liverpool</strain>
    </source>
</reference>
<keyword evidence="2 3" id="KW-0175">Coiled coil</keyword>
<evidence type="ECO:0000256" key="3">
    <source>
        <dbReference type="SAM" id="Coils"/>
    </source>
</evidence>